<dbReference type="Pfam" id="PF13374">
    <property type="entry name" value="TPR_10"/>
    <property type="match status" value="1"/>
</dbReference>
<dbReference type="Gene3D" id="1.25.40.10">
    <property type="entry name" value="Tetratricopeptide repeat domain"/>
    <property type="match status" value="3"/>
</dbReference>
<dbReference type="InterPro" id="IPR024983">
    <property type="entry name" value="CHAT_dom"/>
</dbReference>
<dbReference type="Proteomes" id="UP000253153">
    <property type="component" value="Unassembled WGS sequence"/>
</dbReference>
<keyword evidence="3" id="KW-1185">Reference proteome</keyword>
<comment type="caution">
    <text evidence="2">The sequence shown here is derived from an EMBL/GenBank/DDBJ whole genome shotgun (WGS) entry which is preliminary data.</text>
</comment>
<dbReference type="Pfam" id="PF12770">
    <property type="entry name" value="CHAT"/>
    <property type="match status" value="1"/>
</dbReference>
<organism evidence="2 3">
    <name type="scientific">Fusarium coffeatum</name>
    <dbReference type="NCBI Taxonomy" id="231269"/>
    <lineage>
        <taxon>Eukaryota</taxon>
        <taxon>Fungi</taxon>
        <taxon>Dikarya</taxon>
        <taxon>Ascomycota</taxon>
        <taxon>Pezizomycotina</taxon>
        <taxon>Sordariomycetes</taxon>
        <taxon>Hypocreomycetidae</taxon>
        <taxon>Hypocreales</taxon>
        <taxon>Nectriaceae</taxon>
        <taxon>Fusarium</taxon>
        <taxon>Fusarium incarnatum-equiseti species complex</taxon>
    </lineage>
</organism>
<reference evidence="2 3" key="1">
    <citation type="submission" date="2018-06" db="EMBL/GenBank/DDBJ databases">
        <title>Fusarium incarnatum-equiseti species complex species 28.</title>
        <authorList>
            <person name="Gardiner D.M."/>
        </authorList>
    </citation>
    <scope>NUCLEOTIDE SEQUENCE [LARGE SCALE GENOMIC DNA]</scope>
    <source>
        <strain evidence="2 3">FIESC_28</strain>
    </source>
</reference>
<feature type="domain" description="CHAT" evidence="1">
    <location>
        <begin position="1030"/>
        <end position="1305"/>
    </location>
</feature>
<sequence>MTEGSHENMLRRAQVCRTCTRSDELFVDQSSPRKPYLSFTIGPYPLGRLIIKIWSHDQGQCDIQYEADQPYANSHTWFALGLLPKSPDCLSPPEEPYLCEIQRNVRASTETKCHTLEWRLNAPFEEDETNESEVQGWLESISSGPCVEVGVFPLARYPGWVNHVYQVKVELYDDTNMTLLQGKVLASNQAASPMVDKAHSGTESPYFLTRQRDGAQRILDQTRTNDPTTGMEWTQLAISLTERWANTCSIEALSGAIDAAQKAIKAMLGDHRNLAIGLNNLGFLLGIRYCGTKSMDDLTKAIEVGETVIKVTSDDDPDLIQYLQTLASRLRSRYEHTRVPEDLTRATDVYRKAVEVASDDHPKLASLFNKLGNCLGTVYCRTGRINDLTAAIEVFDRMVEVVPRHPKLPCYLSNLGVWLCARFEATGSMEDLERAIEVNQRAVEITPDADKADLALFLSNLGVCLGYRSERKGSTDDLDTAIELSERAVAIIPDDDANIAAIHNNFAKALLRTSDQGCVTRDSVTRAVQVAQTAVEVNGDKQLYLPLYLCTLGETLRQRYEATGSVDDLTRAIEAIQKSVEATPTGHAELPIYLGNLASSLAKRHEVFGLADDLSRGLEAAEKCVEATPRDHISFAGRLTQLGTHLRKLYERTGEMDDLTRAISLSQQAVEMSDPFGLALCLSNLGDLLSDRYDRTRLLDDLDRATQAARKAVEAARDDRHLAGYLMTLGRRMTDRYDRTRAMDDLTRAIQAAEKALEVMRHDHISRAAYFKRLGFMRGRRYVRTQAKTDQDAQLSAYVQGWSCLTSSPYDRIAAAVCAADIDEMRADWDKSYSLLREAVLLLPKLSPRSLRQSDMQNKLSPTLGLATYAATTAINAGKPVAEALSIIELGRGVIAGLLIDTRGDLSGLRGPHPSLAQRFDELRKELDSPSQDSGSTRQHWASREFDEVIEQIRAQDGFRNFLQPPSAETLMAAAESGPIIVINLCNYRCDAILVERHEVRLLELPGLKVQDIEKHVENISVSKHQPWQLLEWLWTTICQPCLDALGFTEPVGKGDSEWPHVWWVPTGLLSQLPLHAAGIYTPGSKETVLDRVVSSYAASIKALQHGRQRRVGMMHEHGQQSDAILVAMEQTQGQMSLPNARTETDKVEALCPLLNLNASTPPRRKADILEHIKRCKILHFAGHGESRRDPSQSCLLLEDWKTDPLTVDDLRESWLQEKQAFLAYLSACSTGSNQGKGLADEAIHLVSAFQLAGFRHVVGTLWEVSDPHCVDVATVLYQTLCDEGMTDEAVSLGLHRAVRKLRDDCFLEGRNRDIVLVGEDEEQTPGSSVNTFWIPYIHFGA</sequence>
<dbReference type="PANTHER" id="PTHR19959">
    <property type="entry name" value="KINESIN LIGHT CHAIN"/>
    <property type="match status" value="1"/>
</dbReference>
<dbReference type="GeneID" id="41997149"/>
<name>A0A366RBE2_9HYPO</name>
<dbReference type="EMBL" id="QKXC01000167">
    <property type="protein sequence ID" value="RBR14477.1"/>
    <property type="molecule type" value="Genomic_DNA"/>
</dbReference>
<accession>A0A366RBE2</accession>
<proteinExistence type="predicted"/>
<dbReference type="PANTHER" id="PTHR19959:SF119">
    <property type="entry name" value="FUNGAL LIPASE-LIKE DOMAIN-CONTAINING PROTEIN"/>
    <property type="match status" value="1"/>
</dbReference>
<dbReference type="SUPFAM" id="SSF48452">
    <property type="entry name" value="TPR-like"/>
    <property type="match status" value="2"/>
</dbReference>
<protein>
    <recommendedName>
        <fullName evidence="1">CHAT domain-containing protein</fullName>
    </recommendedName>
</protein>
<dbReference type="OrthoDB" id="9991317at2759"/>
<dbReference type="InterPro" id="IPR011990">
    <property type="entry name" value="TPR-like_helical_dom_sf"/>
</dbReference>
<evidence type="ECO:0000313" key="2">
    <source>
        <dbReference type="EMBL" id="RBR14477.1"/>
    </source>
</evidence>
<evidence type="ECO:0000259" key="1">
    <source>
        <dbReference type="Pfam" id="PF12770"/>
    </source>
</evidence>
<gene>
    <name evidence="2" type="ORF">FIESC28_07713</name>
</gene>
<dbReference type="RefSeq" id="XP_031014112.1">
    <property type="nucleotide sequence ID" value="XM_031161853.1"/>
</dbReference>
<evidence type="ECO:0000313" key="3">
    <source>
        <dbReference type="Proteomes" id="UP000253153"/>
    </source>
</evidence>